<comment type="caution">
    <text evidence="1">The sequence shown here is derived from an EMBL/GenBank/DDBJ whole genome shotgun (WGS) entry which is preliminary data.</text>
</comment>
<organism evidence="1 2">
    <name type="scientific">Thermanaerothrix solaris</name>
    <dbReference type="NCBI Taxonomy" id="3058434"/>
    <lineage>
        <taxon>Bacteria</taxon>
        <taxon>Bacillati</taxon>
        <taxon>Chloroflexota</taxon>
        <taxon>Anaerolineae</taxon>
        <taxon>Anaerolineales</taxon>
        <taxon>Anaerolineaceae</taxon>
        <taxon>Thermanaerothrix</taxon>
    </lineage>
</organism>
<evidence type="ECO:0000313" key="1">
    <source>
        <dbReference type="EMBL" id="MDT8899356.1"/>
    </source>
</evidence>
<dbReference type="PANTHER" id="PTHR42110:SF1">
    <property type="entry name" value="L-ASPARAGINASE, PUTATIVE (AFU_ORTHOLOGUE AFUA_3G11890)-RELATED"/>
    <property type="match status" value="1"/>
</dbReference>
<evidence type="ECO:0000313" key="2">
    <source>
        <dbReference type="Proteomes" id="UP001254165"/>
    </source>
</evidence>
<dbReference type="PANTHER" id="PTHR42110">
    <property type="entry name" value="L-ASPARAGINASE, PUTATIVE (AFU_ORTHOLOGUE AFUA_3G11890)-RELATED"/>
    <property type="match status" value="1"/>
</dbReference>
<dbReference type="EMBL" id="JAUHMF010000002">
    <property type="protein sequence ID" value="MDT8899356.1"/>
    <property type="molecule type" value="Genomic_DNA"/>
</dbReference>
<dbReference type="InterPro" id="IPR010349">
    <property type="entry name" value="Asparaginase_II"/>
</dbReference>
<dbReference type="RefSeq" id="WP_315626047.1">
    <property type="nucleotide sequence ID" value="NZ_JAUHMF010000002.1"/>
</dbReference>
<dbReference type="Proteomes" id="UP001254165">
    <property type="component" value="Unassembled WGS sequence"/>
</dbReference>
<protein>
    <submittedName>
        <fullName evidence="1">Asparaginase</fullName>
    </submittedName>
</protein>
<name>A0ABU3NRA6_9CHLR</name>
<keyword evidence="2" id="KW-1185">Reference proteome</keyword>
<dbReference type="Pfam" id="PF06089">
    <property type="entry name" value="Asparaginase_II"/>
    <property type="match status" value="1"/>
</dbReference>
<accession>A0ABU3NRA6</accession>
<proteinExistence type="predicted"/>
<gene>
    <name evidence="1" type="ORF">QYE77_13905</name>
</gene>
<sequence>MHETPFMPLVELTRGPIVESVHWGALAIVDSRGRLLASLGDPYLVMHLRSTAKPFQLLPLIEEGAVEHFSLTPEEIAVMCASHSGTDEHVQVIARLQAKLGIEEKELQCGVHPPFHEPTWQAMIQRNETPTPNRHNCSGKHTNMLAQAALLEASREDYLDPQHPVQQRILHALAEMCNISLEDIRIGIDGCSAPVFALPLYHAALGYARLCDPVELSPQRAQACRTITSAMTKAPFMVAGPGRFDTLVMEIGMGKIIAKGGAEGYQGIGLLPGALGPDSPGIGITFKIADGDPGGRARPVVAIEVLRQLGVLNEDQIQSHLADLAPRPLKNWRGLSVGEIRPVFKLEWQRSFGL</sequence>
<reference evidence="1 2" key="1">
    <citation type="submission" date="2023-07" db="EMBL/GenBank/DDBJ databases">
        <title>Novel species of Thermanaerothrix with wide hydrolytic capabilities.</title>
        <authorList>
            <person name="Zayulina K.S."/>
            <person name="Podosokorskaya O.A."/>
            <person name="Elcheninov A.G."/>
        </authorList>
    </citation>
    <scope>NUCLEOTIDE SEQUENCE [LARGE SCALE GENOMIC DNA]</scope>
    <source>
        <strain evidence="1 2">4228-RoL</strain>
    </source>
</reference>